<evidence type="ECO:0000313" key="3">
    <source>
        <dbReference type="Proteomes" id="UP001596083"/>
    </source>
</evidence>
<comment type="caution">
    <text evidence="2">The sequence shown here is derived from an EMBL/GenBank/DDBJ whole genome shotgun (WGS) entry which is preliminary data.</text>
</comment>
<sequence length="102" mass="10312">MEQHVEPGSQAAGRLMDAAMESAAKGFADWATGAGLNEALEGWRTSVKALQSRLASEKSALSGTQSLLSGSDARIGASFPLGGGASASGDGRVATPSRVNDY</sequence>
<evidence type="ECO:0000313" key="2">
    <source>
        <dbReference type="EMBL" id="MFC5725016.1"/>
    </source>
</evidence>
<evidence type="ECO:0008006" key="4">
    <source>
        <dbReference type="Google" id="ProtNLM"/>
    </source>
</evidence>
<accession>A0ABW0Z854</accession>
<organism evidence="2 3">
    <name type="scientific">Streptomyces gamaensis</name>
    <dbReference type="NCBI Taxonomy" id="1763542"/>
    <lineage>
        <taxon>Bacteria</taxon>
        <taxon>Bacillati</taxon>
        <taxon>Actinomycetota</taxon>
        <taxon>Actinomycetes</taxon>
        <taxon>Kitasatosporales</taxon>
        <taxon>Streptomycetaceae</taxon>
        <taxon>Streptomyces</taxon>
    </lineage>
</organism>
<keyword evidence="3" id="KW-1185">Reference proteome</keyword>
<dbReference type="RefSeq" id="WP_390321758.1">
    <property type="nucleotide sequence ID" value="NZ_JBHSPB010000043.1"/>
</dbReference>
<feature type="region of interest" description="Disordered" evidence="1">
    <location>
        <begin position="79"/>
        <end position="102"/>
    </location>
</feature>
<dbReference type="Proteomes" id="UP001596083">
    <property type="component" value="Unassembled WGS sequence"/>
</dbReference>
<proteinExistence type="predicted"/>
<evidence type="ECO:0000256" key="1">
    <source>
        <dbReference type="SAM" id="MobiDB-lite"/>
    </source>
</evidence>
<dbReference type="EMBL" id="JBHSPB010000043">
    <property type="protein sequence ID" value="MFC5725016.1"/>
    <property type="molecule type" value="Genomic_DNA"/>
</dbReference>
<gene>
    <name evidence="2" type="ORF">ACFP1Z_33230</name>
</gene>
<reference evidence="3" key="1">
    <citation type="journal article" date="2019" name="Int. J. Syst. Evol. Microbiol.">
        <title>The Global Catalogue of Microorganisms (GCM) 10K type strain sequencing project: providing services to taxonomists for standard genome sequencing and annotation.</title>
        <authorList>
            <consortium name="The Broad Institute Genomics Platform"/>
            <consortium name="The Broad Institute Genome Sequencing Center for Infectious Disease"/>
            <person name="Wu L."/>
            <person name="Ma J."/>
        </authorList>
    </citation>
    <scope>NUCLEOTIDE SEQUENCE [LARGE SCALE GENOMIC DNA]</scope>
    <source>
        <strain evidence="3">CGMCC 4.7304</strain>
    </source>
</reference>
<name>A0ABW0Z854_9ACTN</name>
<protein>
    <recommendedName>
        <fullName evidence="4">WXG100 family type VII secretion target</fullName>
    </recommendedName>
</protein>